<evidence type="ECO:0000313" key="1">
    <source>
        <dbReference type="EMBL" id="PXX59669.1"/>
    </source>
</evidence>
<name>A0A318JT05_9NOCA</name>
<protein>
    <submittedName>
        <fullName evidence="1">Uncharacterized protein</fullName>
    </submittedName>
</protein>
<dbReference type="EMBL" id="QJKF01000011">
    <property type="protein sequence ID" value="PXX59669.1"/>
    <property type="molecule type" value="Genomic_DNA"/>
</dbReference>
<accession>A0A318JT05</accession>
<dbReference type="AlphaFoldDB" id="A0A318JT05"/>
<dbReference type="RefSeq" id="WP_040732608.1">
    <property type="nucleotide sequence ID" value="NZ_QJKF01000011.1"/>
</dbReference>
<keyword evidence="2" id="KW-1185">Reference proteome</keyword>
<organism evidence="1 2">
    <name type="scientific">Nocardia tenerifensis</name>
    <dbReference type="NCBI Taxonomy" id="228006"/>
    <lineage>
        <taxon>Bacteria</taxon>
        <taxon>Bacillati</taxon>
        <taxon>Actinomycetota</taxon>
        <taxon>Actinomycetes</taxon>
        <taxon>Mycobacteriales</taxon>
        <taxon>Nocardiaceae</taxon>
        <taxon>Nocardia</taxon>
    </lineage>
</organism>
<sequence>MTGIYHPDGEDHAMLFVGISDNNEAALESYMAAEGVSLREAVQRLIDYGEMAWERLRPGGPPTEE</sequence>
<evidence type="ECO:0000313" key="2">
    <source>
        <dbReference type="Proteomes" id="UP000247569"/>
    </source>
</evidence>
<proteinExistence type="predicted"/>
<dbReference type="Proteomes" id="UP000247569">
    <property type="component" value="Unassembled WGS sequence"/>
</dbReference>
<gene>
    <name evidence="1" type="ORF">DFR70_11151</name>
</gene>
<reference evidence="1 2" key="1">
    <citation type="submission" date="2018-05" db="EMBL/GenBank/DDBJ databases">
        <title>Genomic Encyclopedia of Type Strains, Phase IV (KMG-IV): sequencing the most valuable type-strain genomes for metagenomic binning, comparative biology and taxonomic classification.</title>
        <authorList>
            <person name="Goeker M."/>
        </authorList>
    </citation>
    <scope>NUCLEOTIDE SEQUENCE [LARGE SCALE GENOMIC DNA]</scope>
    <source>
        <strain evidence="1 2">DSM 44704</strain>
    </source>
</reference>
<comment type="caution">
    <text evidence="1">The sequence shown here is derived from an EMBL/GenBank/DDBJ whole genome shotgun (WGS) entry which is preliminary data.</text>
</comment>